<proteinExistence type="predicted"/>
<dbReference type="Proteomes" id="UP000030764">
    <property type="component" value="Unassembled WGS sequence"/>
</dbReference>
<evidence type="ECO:0000313" key="2">
    <source>
        <dbReference type="Proteomes" id="UP000030764"/>
    </source>
</evidence>
<dbReference type="AlphaFoldDB" id="A0A085MMN5"/>
<gene>
    <name evidence="1" type="ORF">M513_00707</name>
</gene>
<evidence type="ECO:0000313" key="1">
    <source>
        <dbReference type="EMBL" id="KFD58481.1"/>
    </source>
</evidence>
<dbReference type="EMBL" id="KL363184">
    <property type="protein sequence ID" value="KFD58481.1"/>
    <property type="molecule type" value="Genomic_DNA"/>
</dbReference>
<organism evidence="1 2">
    <name type="scientific">Trichuris suis</name>
    <name type="common">pig whipworm</name>
    <dbReference type="NCBI Taxonomy" id="68888"/>
    <lineage>
        <taxon>Eukaryota</taxon>
        <taxon>Metazoa</taxon>
        <taxon>Ecdysozoa</taxon>
        <taxon>Nematoda</taxon>
        <taxon>Enoplea</taxon>
        <taxon>Dorylaimia</taxon>
        <taxon>Trichinellida</taxon>
        <taxon>Trichuridae</taxon>
        <taxon>Trichuris</taxon>
    </lineage>
</organism>
<evidence type="ECO:0008006" key="3">
    <source>
        <dbReference type="Google" id="ProtNLM"/>
    </source>
</evidence>
<reference evidence="1 2" key="1">
    <citation type="journal article" date="2014" name="Nat. Genet.">
        <title>Genome and transcriptome of the porcine whipworm Trichuris suis.</title>
        <authorList>
            <person name="Jex A.R."/>
            <person name="Nejsum P."/>
            <person name="Schwarz E.M."/>
            <person name="Hu L."/>
            <person name="Young N.D."/>
            <person name="Hall R.S."/>
            <person name="Korhonen P.K."/>
            <person name="Liao S."/>
            <person name="Thamsborg S."/>
            <person name="Xia J."/>
            <person name="Xu P."/>
            <person name="Wang S."/>
            <person name="Scheerlinck J.P."/>
            <person name="Hofmann A."/>
            <person name="Sternberg P.W."/>
            <person name="Wang J."/>
            <person name="Gasser R.B."/>
        </authorList>
    </citation>
    <scope>NUCLEOTIDE SEQUENCE [LARGE SCALE GENOMIC DNA]</scope>
    <source>
        <strain evidence="1">DCEP-RM93M</strain>
    </source>
</reference>
<sequence length="95" mass="10894">MFSLKVKAHIVQVCTSAFSHIFIRVLGLCTSSAAKKKSMRYCVEYLEYGFIPAPHDHLLPLCLICKATFSNENMKPCKMKKHLISLRPEKKDKHN</sequence>
<name>A0A085MMN5_9BILA</name>
<keyword evidence="2" id="KW-1185">Reference proteome</keyword>
<protein>
    <recommendedName>
        <fullName evidence="3">BED-type domain-containing protein</fullName>
    </recommendedName>
</protein>
<accession>A0A085MMN5</accession>